<evidence type="ECO:0000256" key="2">
    <source>
        <dbReference type="ARBA" id="ARBA00022729"/>
    </source>
</evidence>
<feature type="chain" id="PRO_5001572643" evidence="3">
    <location>
        <begin position="22"/>
        <end position="198"/>
    </location>
</feature>
<dbReference type="PATRIC" id="fig|1280952.3.peg.2806"/>
<dbReference type="GO" id="GO:0050821">
    <property type="term" value="P:protein stabilization"/>
    <property type="evidence" value="ECO:0007669"/>
    <property type="project" value="TreeGrafter"/>
</dbReference>
<dbReference type="Pfam" id="PF03938">
    <property type="entry name" value="OmpH"/>
    <property type="match status" value="1"/>
</dbReference>
<keyword evidence="2 3" id="KW-0732">Signal</keyword>
<dbReference type="GO" id="GO:0005829">
    <property type="term" value="C:cytosol"/>
    <property type="evidence" value="ECO:0007669"/>
    <property type="project" value="TreeGrafter"/>
</dbReference>
<protein>
    <submittedName>
        <fullName evidence="4">Outer membrane chaperone Skp</fullName>
    </submittedName>
</protein>
<dbReference type="SMART" id="SM00935">
    <property type="entry name" value="OmpH"/>
    <property type="match status" value="1"/>
</dbReference>
<dbReference type="STRING" id="1280952.HJA_14020"/>
<dbReference type="Proteomes" id="UP000024816">
    <property type="component" value="Unassembled WGS sequence"/>
</dbReference>
<dbReference type="AlphaFoldDB" id="A0A059F8T2"/>
<dbReference type="RefSeq" id="WP_035583393.1">
    <property type="nucleotide sequence ID" value="NZ_ARYJ01000010.1"/>
</dbReference>
<dbReference type="SUPFAM" id="SSF111384">
    <property type="entry name" value="OmpH-like"/>
    <property type="match status" value="1"/>
</dbReference>
<comment type="similarity">
    <text evidence="1">Belongs to the Skp family.</text>
</comment>
<feature type="signal peptide" evidence="3">
    <location>
        <begin position="1"/>
        <end position="21"/>
    </location>
</feature>
<dbReference type="PANTHER" id="PTHR35089">
    <property type="entry name" value="CHAPERONE PROTEIN SKP"/>
    <property type="match status" value="1"/>
</dbReference>
<dbReference type="EMBL" id="ARYJ01000010">
    <property type="protein sequence ID" value="KCZ87002.1"/>
    <property type="molecule type" value="Genomic_DNA"/>
</dbReference>
<evidence type="ECO:0000256" key="1">
    <source>
        <dbReference type="ARBA" id="ARBA00009091"/>
    </source>
</evidence>
<evidence type="ECO:0000313" key="4">
    <source>
        <dbReference type="EMBL" id="KCZ87002.1"/>
    </source>
</evidence>
<dbReference type="Gene3D" id="3.30.910.20">
    <property type="entry name" value="Skp domain"/>
    <property type="match status" value="1"/>
</dbReference>
<dbReference type="InterPro" id="IPR024930">
    <property type="entry name" value="Skp_dom_sf"/>
</dbReference>
<gene>
    <name evidence="4" type="ORF">HJA_14020</name>
</gene>
<dbReference type="InterPro" id="IPR005632">
    <property type="entry name" value="Chaperone_Skp"/>
</dbReference>
<proteinExistence type="inferred from homology"/>
<comment type="caution">
    <text evidence="4">The sequence shown here is derived from an EMBL/GenBank/DDBJ whole genome shotgun (WGS) entry which is preliminary data.</text>
</comment>
<evidence type="ECO:0000313" key="5">
    <source>
        <dbReference type="Proteomes" id="UP000024816"/>
    </source>
</evidence>
<reference evidence="4 5" key="1">
    <citation type="journal article" date="2014" name="Antonie Van Leeuwenhoek">
        <title>Hyphomonas beringensis sp. nov. and Hyphomonas chukchiensis sp. nov., isolated from surface seawater of the Bering Sea and Chukchi Sea.</title>
        <authorList>
            <person name="Li C."/>
            <person name="Lai Q."/>
            <person name="Li G."/>
            <person name="Dong C."/>
            <person name="Wang J."/>
            <person name="Liao Y."/>
            <person name="Shao Z."/>
        </authorList>
    </citation>
    <scope>NUCLEOTIDE SEQUENCE [LARGE SCALE GENOMIC DNA]</scope>
    <source>
        <strain evidence="4 5">VP2</strain>
    </source>
</reference>
<name>A0A059F8T2_9PROT</name>
<evidence type="ECO:0000256" key="3">
    <source>
        <dbReference type="SAM" id="SignalP"/>
    </source>
</evidence>
<dbReference type="PANTHER" id="PTHR35089:SF1">
    <property type="entry name" value="CHAPERONE PROTEIN SKP"/>
    <property type="match status" value="1"/>
</dbReference>
<accession>A0A059F8T2</accession>
<sequence length="198" mass="21223">MSHLKKLLFAFALLIGSASFTVPTAAAQGSNVIAIDEVKILRESKAGKDMATKLNNIETQMNNELTPERTSLQTQGKTLDGKLQGKSREQVNADAALVSELNAYQAKANAFAAKAQKASQEFSLTERVALATFNKALEPVLLQVIQEKNAQLVVSKSSVVYSADSIDATALVIQKLDAASPTLTVTRQKIPDQPANPQ</sequence>
<dbReference type="eggNOG" id="COG2825">
    <property type="taxonomic scope" value="Bacteria"/>
</dbReference>
<keyword evidence="5" id="KW-1185">Reference proteome</keyword>
<dbReference type="GO" id="GO:0051082">
    <property type="term" value="F:unfolded protein binding"/>
    <property type="evidence" value="ECO:0007669"/>
    <property type="project" value="InterPro"/>
</dbReference>
<organism evidence="4 5">
    <name type="scientific">Hyphomonas jannaschiana VP2</name>
    <dbReference type="NCBI Taxonomy" id="1280952"/>
    <lineage>
        <taxon>Bacteria</taxon>
        <taxon>Pseudomonadati</taxon>
        <taxon>Pseudomonadota</taxon>
        <taxon>Alphaproteobacteria</taxon>
        <taxon>Hyphomonadales</taxon>
        <taxon>Hyphomonadaceae</taxon>
        <taxon>Hyphomonas</taxon>
    </lineage>
</organism>